<dbReference type="PANTHER" id="PTHR24264:SF54">
    <property type="entry name" value="PEPTIDASE S1 DOMAIN-CONTAINING PROTEIN"/>
    <property type="match status" value="1"/>
</dbReference>
<evidence type="ECO:0000256" key="8">
    <source>
        <dbReference type="ARBA" id="ARBA00022859"/>
    </source>
</evidence>
<dbReference type="InterPro" id="IPR043504">
    <property type="entry name" value="Peptidase_S1_PA_chymotrypsin"/>
</dbReference>
<evidence type="ECO:0000256" key="1">
    <source>
        <dbReference type="ARBA" id="ARBA00004613"/>
    </source>
</evidence>
<dbReference type="SMART" id="SM00680">
    <property type="entry name" value="CLIP"/>
    <property type="match status" value="1"/>
</dbReference>
<feature type="signal peptide" evidence="13">
    <location>
        <begin position="1"/>
        <end position="23"/>
    </location>
</feature>
<evidence type="ECO:0000313" key="15">
    <source>
        <dbReference type="EMBL" id="SSX14821.1"/>
    </source>
</evidence>
<dbReference type="AlphaFoldDB" id="A0A336LD82"/>
<dbReference type="GO" id="GO:0006508">
    <property type="term" value="P:proteolysis"/>
    <property type="evidence" value="ECO:0007669"/>
    <property type="project" value="UniProtKB-KW"/>
</dbReference>
<dbReference type="EMBL" id="UFQS01002883">
    <property type="protein sequence ID" value="SSX14821.1"/>
    <property type="molecule type" value="Genomic_DNA"/>
</dbReference>
<name>A0A336LD82_CULSO</name>
<dbReference type="VEuPathDB" id="VectorBase:CSON007619"/>
<gene>
    <name evidence="15" type="primary">CSON007619</name>
</gene>
<keyword evidence="9" id="KW-1015">Disulfide bond</keyword>
<dbReference type="InterPro" id="IPR050127">
    <property type="entry name" value="Serine_Proteases_S1"/>
</dbReference>
<feature type="domain" description="Peptidase S1" evidence="14">
    <location>
        <begin position="340"/>
        <end position="616"/>
    </location>
</feature>
<keyword evidence="6 12" id="KW-0378">Hydrolase</keyword>
<keyword evidence="4 12" id="KW-0645">Protease</keyword>
<evidence type="ECO:0000256" key="2">
    <source>
        <dbReference type="ARBA" id="ARBA00022525"/>
    </source>
</evidence>
<evidence type="ECO:0000256" key="10">
    <source>
        <dbReference type="ARBA" id="ARBA00023180"/>
    </source>
</evidence>
<keyword evidence="7 12" id="KW-0720">Serine protease</keyword>
<evidence type="ECO:0000256" key="9">
    <source>
        <dbReference type="ARBA" id="ARBA00023157"/>
    </source>
</evidence>
<evidence type="ECO:0000256" key="6">
    <source>
        <dbReference type="ARBA" id="ARBA00022801"/>
    </source>
</evidence>
<evidence type="ECO:0000256" key="5">
    <source>
        <dbReference type="ARBA" id="ARBA00022729"/>
    </source>
</evidence>
<dbReference type="InterPro" id="IPR001254">
    <property type="entry name" value="Trypsin_dom"/>
</dbReference>
<protein>
    <submittedName>
        <fullName evidence="15">CSON007619 protein</fullName>
    </submittedName>
</protein>
<dbReference type="InterPro" id="IPR018114">
    <property type="entry name" value="TRYPSIN_HIS"/>
</dbReference>
<dbReference type="GO" id="GO:0004252">
    <property type="term" value="F:serine-type endopeptidase activity"/>
    <property type="evidence" value="ECO:0007669"/>
    <property type="project" value="InterPro"/>
</dbReference>
<dbReference type="FunFam" id="2.40.10.10:FF:000002">
    <property type="entry name" value="Transmembrane protease serine"/>
    <property type="match status" value="1"/>
</dbReference>
<reference evidence="15" key="1">
    <citation type="submission" date="2018-04" db="EMBL/GenBank/DDBJ databases">
        <authorList>
            <person name="Go L.Y."/>
            <person name="Mitchell J.A."/>
        </authorList>
    </citation>
    <scope>NUCLEOTIDE SEQUENCE</scope>
    <source>
        <tissue evidence="15">Whole organism</tissue>
    </source>
</reference>
<dbReference type="InterPro" id="IPR009003">
    <property type="entry name" value="Peptidase_S1_PA"/>
</dbReference>
<evidence type="ECO:0000256" key="4">
    <source>
        <dbReference type="ARBA" id="ARBA00022670"/>
    </source>
</evidence>
<organism evidence="15">
    <name type="scientific">Culicoides sonorensis</name>
    <name type="common">Biting midge</name>
    <dbReference type="NCBI Taxonomy" id="179676"/>
    <lineage>
        <taxon>Eukaryota</taxon>
        <taxon>Metazoa</taxon>
        <taxon>Ecdysozoa</taxon>
        <taxon>Arthropoda</taxon>
        <taxon>Hexapoda</taxon>
        <taxon>Insecta</taxon>
        <taxon>Pterygota</taxon>
        <taxon>Neoptera</taxon>
        <taxon>Endopterygota</taxon>
        <taxon>Diptera</taxon>
        <taxon>Nematocera</taxon>
        <taxon>Chironomoidea</taxon>
        <taxon>Ceratopogonidae</taxon>
        <taxon>Ceratopogoninae</taxon>
        <taxon>Culicoides</taxon>
        <taxon>Monoculicoides</taxon>
    </lineage>
</organism>
<evidence type="ECO:0000256" key="11">
    <source>
        <dbReference type="ARBA" id="ARBA00024195"/>
    </source>
</evidence>
<keyword evidence="10" id="KW-0325">Glycoprotein</keyword>
<dbReference type="GO" id="GO:0005615">
    <property type="term" value="C:extracellular space"/>
    <property type="evidence" value="ECO:0007669"/>
    <property type="project" value="TreeGrafter"/>
</dbReference>
<evidence type="ECO:0000256" key="7">
    <source>
        <dbReference type="ARBA" id="ARBA00022825"/>
    </source>
</evidence>
<evidence type="ECO:0000313" key="16">
    <source>
        <dbReference type="EMBL" id="SSX34211.1"/>
    </source>
</evidence>
<comment type="subcellular location">
    <subcellularLocation>
        <location evidence="1">Secreted</location>
    </subcellularLocation>
</comment>
<evidence type="ECO:0000259" key="14">
    <source>
        <dbReference type="PROSITE" id="PS50240"/>
    </source>
</evidence>
<sequence>MLLIRRVILNVILVICTVNLIETKIENRIKRFTNWNQQQIGWNDTRFKQHQGYPNNPNFNRNNTNPRGNLTKSIPFGSNLTFPTRKFDYPIYNNQTYFNMKNRTIPKTPQANYNRTATLVRNVTKPVYPKFEDTLPDMHSNRPYFDDGRDKVPLAPYSGQQSNVGDKNGRLYPNLNQFNQSLDSRNSGPPPYNDLTKLTYGGGQINNNGSRSRNVTYNPYALRRKRNVEEIQEKSYHRCLTPNGEEGHCKLVSHCKTEDFESDLWKVFDNICIIERSKIGVCCPDPISSDSKNIKLRKIVNIIINKDTNDDDDDITPPRVSIDKPEERGCGVSALKKTKITGGRKSKIAEFPWMAALKPLTDPKAICGGVLITDRHILTAAHCVDALKPRQLRVRLGEYDFTKDNETLTRDFSVSEIRVHIDFNPITYENDIAVIKLRQSTTFNTYIWPICMPPIDTNWENYVGVVTGWGTQFYTGPISKVLMKVEVPIWNNQACQDVYTANKIYDTVLCAGEIEGGKDACQVLMKVEVPIWNNQACQDVYTANKIYDTVLCAGEVEGGKDACQGDSGGPLMVKLPNDRWVVAGIVSYGMRCGVANRPGVYTRVNSYTKWIIENSVFL</sequence>
<reference evidence="16" key="2">
    <citation type="submission" date="2018-07" db="EMBL/GenBank/DDBJ databases">
        <authorList>
            <person name="Quirk P.G."/>
            <person name="Krulwich T.A."/>
        </authorList>
    </citation>
    <scope>NUCLEOTIDE SEQUENCE</scope>
</reference>
<feature type="chain" id="PRO_5033778250" evidence="13">
    <location>
        <begin position="24"/>
        <end position="618"/>
    </location>
</feature>
<dbReference type="InterPro" id="IPR022700">
    <property type="entry name" value="CLIP"/>
</dbReference>
<dbReference type="PANTHER" id="PTHR24264">
    <property type="entry name" value="TRYPSIN-RELATED"/>
    <property type="match status" value="1"/>
</dbReference>
<comment type="similarity">
    <text evidence="11">Belongs to the peptidase S1 family. CLIP subfamily.</text>
</comment>
<evidence type="ECO:0000256" key="3">
    <source>
        <dbReference type="ARBA" id="ARBA00022588"/>
    </source>
</evidence>
<dbReference type="PRINTS" id="PR00722">
    <property type="entry name" value="CHYMOTRYPSIN"/>
</dbReference>
<evidence type="ECO:0000256" key="12">
    <source>
        <dbReference type="RuleBase" id="RU363034"/>
    </source>
</evidence>
<dbReference type="InterPro" id="IPR001314">
    <property type="entry name" value="Peptidase_S1A"/>
</dbReference>
<dbReference type="GO" id="GO:0045087">
    <property type="term" value="P:innate immune response"/>
    <property type="evidence" value="ECO:0007669"/>
    <property type="project" value="UniProtKB-KW"/>
</dbReference>
<keyword evidence="8" id="KW-0391">Immunity</keyword>
<dbReference type="Gene3D" id="2.40.10.10">
    <property type="entry name" value="Trypsin-like serine proteases"/>
    <property type="match status" value="2"/>
</dbReference>
<dbReference type="FunFam" id="2.40.10.10:FF:000028">
    <property type="entry name" value="Serine protease easter"/>
    <property type="match status" value="1"/>
</dbReference>
<dbReference type="SMART" id="SM00020">
    <property type="entry name" value="Tryp_SPc"/>
    <property type="match status" value="1"/>
</dbReference>
<dbReference type="PROSITE" id="PS50240">
    <property type="entry name" value="TRYPSIN_DOM"/>
    <property type="match status" value="1"/>
</dbReference>
<keyword evidence="5 13" id="KW-0732">Signal</keyword>
<dbReference type="EMBL" id="UFQT01002883">
    <property type="protein sequence ID" value="SSX34211.1"/>
    <property type="molecule type" value="Genomic_DNA"/>
</dbReference>
<keyword evidence="3" id="KW-0399">Innate immunity</keyword>
<dbReference type="InterPro" id="IPR033116">
    <property type="entry name" value="TRYPSIN_SER"/>
</dbReference>
<dbReference type="PROSITE" id="PS00134">
    <property type="entry name" value="TRYPSIN_HIS"/>
    <property type="match status" value="1"/>
</dbReference>
<keyword evidence="2" id="KW-0964">Secreted</keyword>
<accession>A0A336LD82</accession>
<dbReference type="Pfam" id="PF00089">
    <property type="entry name" value="Trypsin"/>
    <property type="match status" value="1"/>
</dbReference>
<dbReference type="PROSITE" id="PS00135">
    <property type="entry name" value="TRYPSIN_SER"/>
    <property type="match status" value="1"/>
</dbReference>
<dbReference type="CDD" id="cd00190">
    <property type="entry name" value="Tryp_SPc"/>
    <property type="match status" value="1"/>
</dbReference>
<proteinExistence type="inferred from homology"/>
<dbReference type="SUPFAM" id="SSF50494">
    <property type="entry name" value="Trypsin-like serine proteases"/>
    <property type="match status" value="2"/>
</dbReference>
<evidence type="ECO:0000256" key="13">
    <source>
        <dbReference type="SAM" id="SignalP"/>
    </source>
</evidence>